<gene>
    <name evidence="1" type="ordered locus">PSHAa1517</name>
</gene>
<evidence type="ECO:0000313" key="2">
    <source>
        <dbReference type="Proteomes" id="UP000006843"/>
    </source>
</evidence>
<sequence length="101" mass="11309">MDTNTENKACNCFKDTLNRVKDHLTEQGKVPADAINIGFRWQGQSMILTEGEYSPANPKVEVEFQAAKKGGGHARNKTKIDISIMATHCCYCGREYQRNNA</sequence>
<name>Q3IGJ3_PSET1</name>
<dbReference type="BioCyc" id="PHAL326442:PSHA_RS07460-MONOMER"/>
<dbReference type="EMBL" id="CR954246">
    <property type="protein sequence ID" value="CAI86590.1"/>
    <property type="molecule type" value="Genomic_DNA"/>
</dbReference>
<dbReference type="HOGENOM" id="CLU_180640_0_0_6"/>
<dbReference type="KEGG" id="pha:PSHAa1517"/>
<reference evidence="1 2" key="1">
    <citation type="journal article" date="2005" name="Genome Res.">
        <title>Coping with cold: the genome of the versatile marine Antarctica bacterium Pseudoalteromonas haloplanktis TAC125.</title>
        <authorList>
            <person name="Medigue C."/>
            <person name="Krin E."/>
            <person name="Pascal G."/>
            <person name="Barbe V."/>
            <person name="Bernsel A."/>
            <person name="Bertin P."/>
            <person name="Cheung F."/>
            <person name="Cruveiller S."/>
            <person name="Damico S."/>
            <person name="Duilio A."/>
            <person name="Fang G."/>
            <person name="Feller G."/>
            <person name="Mangenot S."/>
            <person name="Marino G."/>
            <person name="Nilsson J."/>
            <person name="Parilli E."/>
            <person name="Rocha E."/>
            <person name="Rouy Z."/>
            <person name="Sekowska A."/>
            <person name="Tutino M.L."/>
            <person name="Vallenet D."/>
            <person name="von Heijne G."/>
            <person name="Danchin A."/>
        </authorList>
    </citation>
    <scope>NUCLEOTIDE SEQUENCE [LARGE SCALE GENOMIC DNA]</scope>
    <source>
        <strain evidence="2">TAC 125</strain>
    </source>
</reference>
<protein>
    <submittedName>
        <fullName evidence="1">Orphan protein</fullName>
    </submittedName>
</protein>
<dbReference type="PATRIC" id="fig|326442.8.peg.1467"/>
<dbReference type="AlphaFoldDB" id="Q3IGJ3"/>
<dbReference type="Proteomes" id="UP000006843">
    <property type="component" value="Chromosome I"/>
</dbReference>
<proteinExistence type="predicted"/>
<organism evidence="1 2">
    <name type="scientific">Pseudoalteromonas translucida (strain TAC 125)</name>
    <dbReference type="NCBI Taxonomy" id="326442"/>
    <lineage>
        <taxon>Bacteria</taxon>
        <taxon>Pseudomonadati</taxon>
        <taxon>Pseudomonadota</taxon>
        <taxon>Gammaproteobacteria</taxon>
        <taxon>Alteromonadales</taxon>
        <taxon>Pseudoalteromonadaceae</taxon>
        <taxon>Pseudoalteromonas</taxon>
    </lineage>
</organism>
<accession>Q3IGJ3</accession>
<dbReference type="eggNOG" id="ENOG5033HMV">
    <property type="taxonomic scope" value="Bacteria"/>
</dbReference>
<evidence type="ECO:0000313" key="1">
    <source>
        <dbReference type="EMBL" id="CAI86590.1"/>
    </source>
</evidence>
<dbReference type="STRING" id="326442.PSHAa1517"/>
<keyword evidence="2" id="KW-1185">Reference proteome</keyword>